<sequence>MARINIRDLPDPIHKAISESADKNNRSTEGEVRSILQSYVLSLEAKPAPIETLRQSWQRGVGQRLDQLFGFVRRDKVFSFGEPQSIVGIARIIGEETPAHLLDCLEGIASPSFDLLDRVVAWSGGSYNWLVSGMGTVFPVENIGSSYQDFFLHDRQSKDVTFSLLRICGGRSDGMLLCIRHDSAKKTFACGYIYETFQLKAGMGSGGSGNLNRFVRFLKTHCGNRVLKAYNYEETELNTEKGAHHPLYYLRSADSADWLRKLFDGEDPANWLAGNSPLWRDMSELPFGNGEAE</sequence>
<evidence type="ECO:0000313" key="2">
    <source>
        <dbReference type="EMBL" id="SDU58357.1"/>
    </source>
</evidence>
<name>A0ABY0VVI2_9PSED</name>
<dbReference type="EMBL" id="LT629796">
    <property type="protein sequence ID" value="SDU58357.1"/>
    <property type="molecule type" value="Genomic_DNA"/>
</dbReference>
<dbReference type="GeneID" id="46431701"/>
<evidence type="ECO:0000259" key="1">
    <source>
        <dbReference type="Pfam" id="PF22513"/>
    </source>
</evidence>
<dbReference type="InterPro" id="IPR013321">
    <property type="entry name" value="Arc_rbn_hlx_hlx"/>
</dbReference>
<organism evidence="2 3">
    <name type="scientific">Pseudomonas mandelii</name>
    <dbReference type="NCBI Taxonomy" id="75612"/>
    <lineage>
        <taxon>Bacteria</taxon>
        <taxon>Pseudomonadati</taxon>
        <taxon>Pseudomonadota</taxon>
        <taxon>Gammaproteobacteria</taxon>
        <taxon>Pseudomonadales</taxon>
        <taxon>Pseudomonadaceae</taxon>
        <taxon>Pseudomonas</taxon>
    </lineage>
</organism>
<dbReference type="SUPFAM" id="SSF47598">
    <property type="entry name" value="Ribbon-helix-helix"/>
    <property type="match status" value="1"/>
</dbReference>
<keyword evidence="3" id="KW-1185">Reference proteome</keyword>
<reference evidence="2 3" key="1">
    <citation type="submission" date="2016-10" db="EMBL/GenBank/DDBJ databases">
        <authorList>
            <person name="Varghese N."/>
            <person name="Submissions S."/>
        </authorList>
    </citation>
    <scope>NUCLEOTIDE SEQUENCE [LARGE SCALE GENOMIC DNA]</scope>
    <source>
        <strain evidence="2 3">LMG 21607</strain>
    </source>
</reference>
<dbReference type="InterPro" id="IPR053853">
    <property type="entry name" value="FitA-like_RHH"/>
</dbReference>
<dbReference type="RefSeq" id="WP_083376336.1">
    <property type="nucleotide sequence ID" value="NZ_LT629796.1"/>
</dbReference>
<gene>
    <name evidence="2" type="ORF">SAMN04489801_4716</name>
</gene>
<dbReference type="Gene3D" id="1.10.1220.10">
    <property type="entry name" value="Met repressor-like"/>
    <property type="match status" value="1"/>
</dbReference>
<protein>
    <recommendedName>
        <fullName evidence="1">Antitoxin FitA-like ribbon-helix-helix domain-containing protein</fullName>
    </recommendedName>
</protein>
<dbReference type="InterPro" id="IPR010985">
    <property type="entry name" value="Ribbon_hlx_hlx"/>
</dbReference>
<proteinExistence type="predicted"/>
<evidence type="ECO:0000313" key="3">
    <source>
        <dbReference type="Proteomes" id="UP000182476"/>
    </source>
</evidence>
<dbReference type="Pfam" id="PF22513">
    <property type="entry name" value="FitA-like_RHH"/>
    <property type="match status" value="1"/>
</dbReference>
<accession>A0ABY0VVI2</accession>
<feature type="domain" description="Antitoxin FitA-like ribbon-helix-helix" evidence="1">
    <location>
        <begin position="2"/>
        <end position="39"/>
    </location>
</feature>
<dbReference type="Proteomes" id="UP000182476">
    <property type="component" value="Chromosome I"/>
</dbReference>